<dbReference type="SUPFAM" id="SSF51735">
    <property type="entry name" value="NAD(P)-binding Rossmann-fold domains"/>
    <property type="match status" value="1"/>
</dbReference>
<dbReference type="STRING" id="299255.SAMN02745129_1588"/>
<evidence type="ECO:0000256" key="1">
    <source>
        <dbReference type="ARBA" id="ARBA00006484"/>
    </source>
</evidence>
<dbReference type="PROSITE" id="PS00061">
    <property type="entry name" value="ADH_SHORT"/>
    <property type="match status" value="1"/>
</dbReference>
<dbReference type="Gene3D" id="3.40.50.720">
    <property type="entry name" value="NAD(P)-binding Rossmann-like Domain"/>
    <property type="match status" value="1"/>
</dbReference>
<dbReference type="AlphaFoldDB" id="A0A1M5RFN3"/>
<dbReference type="OrthoDB" id="109589at2"/>
<dbReference type="Pfam" id="PF00106">
    <property type="entry name" value="adh_short"/>
    <property type="match status" value="1"/>
</dbReference>
<name>A0A1M5RFN3_9GAMM</name>
<proteinExistence type="inferred from homology"/>
<keyword evidence="5" id="KW-1185">Reference proteome</keyword>
<gene>
    <name evidence="4" type="ORF">SAMN02745129_1588</name>
</gene>
<evidence type="ECO:0000256" key="2">
    <source>
        <dbReference type="ARBA" id="ARBA00023002"/>
    </source>
</evidence>
<dbReference type="InterPro" id="IPR036291">
    <property type="entry name" value="NAD(P)-bd_dom_sf"/>
</dbReference>
<organism evidence="4 5">
    <name type="scientific">Ferrimonas marina</name>
    <dbReference type="NCBI Taxonomy" id="299255"/>
    <lineage>
        <taxon>Bacteria</taxon>
        <taxon>Pseudomonadati</taxon>
        <taxon>Pseudomonadota</taxon>
        <taxon>Gammaproteobacteria</taxon>
        <taxon>Alteromonadales</taxon>
        <taxon>Ferrimonadaceae</taxon>
        <taxon>Ferrimonas</taxon>
    </lineage>
</organism>
<evidence type="ECO:0000256" key="3">
    <source>
        <dbReference type="RuleBase" id="RU000363"/>
    </source>
</evidence>
<keyword evidence="2" id="KW-0560">Oxidoreductase</keyword>
<accession>A0A1M5RFN3</accession>
<dbReference type="PANTHER" id="PTHR24320">
    <property type="entry name" value="RETINOL DEHYDROGENASE"/>
    <property type="match status" value="1"/>
</dbReference>
<evidence type="ECO:0000313" key="4">
    <source>
        <dbReference type="EMBL" id="SHH24553.1"/>
    </source>
</evidence>
<dbReference type="PANTHER" id="PTHR24320:SF148">
    <property type="entry name" value="NAD(P)-BINDING ROSSMANN-FOLD SUPERFAMILY PROTEIN"/>
    <property type="match status" value="1"/>
</dbReference>
<evidence type="ECO:0000313" key="5">
    <source>
        <dbReference type="Proteomes" id="UP000184268"/>
    </source>
</evidence>
<protein>
    <submittedName>
        <fullName evidence="4">Short-chain dehydrogenase</fullName>
    </submittedName>
</protein>
<comment type="similarity">
    <text evidence="1 3">Belongs to the short-chain dehydrogenases/reductases (SDR) family.</text>
</comment>
<dbReference type="PRINTS" id="PR00080">
    <property type="entry name" value="SDRFAMILY"/>
</dbReference>
<reference evidence="4 5" key="1">
    <citation type="submission" date="2016-11" db="EMBL/GenBank/DDBJ databases">
        <authorList>
            <person name="Jaros S."/>
            <person name="Januszkiewicz K."/>
            <person name="Wedrychowicz H."/>
        </authorList>
    </citation>
    <scope>NUCLEOTIDE SEQUENCE [LARGE SCALE GENOMIC DNA]</scope>
    <source>
        <strain evidence="4 5">DSM 16917</strain>
    </source>
</reference>
<dbReference type="PRINTS" id="PR00081">
    <property type="entry name" value="GDHRDH"/>
</dbReference>
<dbReference type="EMBL" id="FQXG01000002">
    <property type="protein sequence ID" value="SHH24553.1"/>
    <property type="molecule type" value="Genomic_DNA"/>
</dbReference>
<sequence length="268" mass="28202">MQKTILITGATDGIGLETAKQLAMQGHHLLVHGRNPDKLAKVIAAIEPLNPRAQVEGVTADLSRMKEVARLADEVAAKVDKLDVLINNAGVFAASGTTTEDGLELRFAVNTYAPYLLTQRLLPQLAGGRVVNLSSAAQAPVDLDALTAPGPMGSGIAYAQSKLAITMWTRDMAARLGASGPMVVAVNPASMLGSKMVKEAYGVSGGDLSIGADILVRAALSDEFADAGGRYFDNDNGRFAEPHSAGRDPERCRQLVEVLESKLAQLLD</sequence>
<dbReference type="InterPro" id="IPR002347">
    <property type="entry name" value="SDR_fam"/>
</dbReference>
<dbReference type="Proteomes" id="UP000184268">
    <property type="component" value="Unassembled WGS sequence"/>
</dbReference>
<dbReference type="GO" id="GO:0016491">
    <property type="term" value="F:oxidoreductase activity"/>
    <property type="evidence" value="ECO:0007669"/>
    <property type="project" value="UniProtKB-KW"/>
</dbReference>
<dbReference type="InterPro" id="IPR020904">
    <property type="entry name" value="Sc_DH/Rdtase_CS"/>
</dbReference>
<dbReference type="RefSeq" id="WP_067657463.1">
    <property type="nucleotide sequence ID" value="NZ_FQXG01000002.1"/>
</dbReference>